<proteinExistence type="predicted"/>
<protein>
    <recommendedName>
        <fullName evidence="2">PepSY domain-containing protein</fullName>
    </recommendedName>
</protein>
<dbReference type="Proteomes" id="UP000232638">
    <property type="component" value="Chromosome"/>
</dbReference>
<dbReference type="EMBL" id="CP020370">
    <property type="protein sequence ID" value="AUB82665.1"/>
    <property type="molecule type" value="Genomic_DNA"/>
</dbReference>
<evidence type="ECO:0000256" key="1">
    <source>
        <dbReference type="SAM" id="SignalP"/>
    </source>
</evidence>
<keyword evidence="1" id="KW-0732">Signal</keyword>
<sequence length="88" mass="9865">MRGYVMKIPLFALAGMLVAAPAFAWRDVTPQERTSIETALTAQGCSGGEMKFDDDDKTFEIDDARCNGRKTDIYLNQAFQVVRMTPDR</sequence>
<evidence type="ECO:0000259" key="2">
    <source>
        <dbReference type="Pfam" id="PF13670"/>
    </source>
</evidence>
<dbReference type="Pfam" id="PF13670">
    <property type="entry name" value="PepSY_2"/>
    <property type="match status" value="1"/>
</dbReference>
<dbReference type="KEGG" id="tsy:THSYN_18105"/>
<feature type="domain" description="PepSY" evidence="2">
    <location>
        <begin position="11"/>
        <end position="79"/>
    </location>
</feature>
<dbReference type="InterPro" id="IPR025711">
    <property type="entry name" value="PepSY"/>
</dbReference>
<feature type="signal peptide" evidence="1">
    <location>
        <begin position="1"/>
        <end position="24"/>
    </location>
</feature>
<feature type="chain" id="PRO_5015004843" description="PepSY domain-containing protein" evidence="1">
    <location>
        <begin position="25"/>
        <end position="88"/>
    </location>
</feature>
<evidence type="ECO:0000313" key="4">
    <source>
        <dbReference type="Proteomes" id="UP000232638"/>
    </source>
</evidence>
<keyword evidence="4" id="KW-1185">Reference proteome</keyword>
<gene>
    <name evidence="3" type="ORF">THSYN_18105</name>
</gene>
<dbReference type="AlphaFoldDB" id="A0A2K8UAT2"/>
<organism evidence="3 4">
    <name type="scientific">Candidatus Thiodictyon syntrophicum</name>
    <dbReference type="NCBI Taxonomy" id="1166950"/>
    <lineage>
        <taxon>Bacteria</taxon>
        <taxon>Pseudomonadati</taxon>
        <taxon>Pseudomonadota</taxon>
        <taxon>Gammaproteobacteria</taxon>
        <taxon>Chromatiales</taxon>
        <taxon>Chromatiaceae</taxon>
        <taxon>Thiodictyon</taxon>
    </lineage>
</organism>
<name>A0A2K8UAT2_9GAMM</name>
<accession>A0A2K8UAT2</accession>
<evidence type="ECO:0000313" key="3">
    <source>
        <dbReference type="EMBL" id="AUB82665.1"/>
    </source>
</evidence>
<reference evidence="3 4" key="1">
    <citation type="submission" date="2017-03" db="EMBL/GenBank/DDBJ databases">
        <title>Complete genome sequence of Candidatus 'Thiodictyon syntrophicum' sp. nov. strain Cad16T, a photolithoautotroph purple sulfur bacterium isolated from an alpine meromictic lake.</title>
        <authorList>
            <person name="Luedin S.M."/>
            <person name="Pothier J.F."/>
            <person name="Danza F."/>
            <person name="Storelli N."/>
            <person name="Wittwer M."/>
            <person name="Tonolla M."/>
        </authorList>
    </citation>
    <scope>NUCLEOTIDE SEQUENCE [LARGE SCALE GENOMIC DNA]</scope>
    <source>
        <strain evidence="3 4">Cad16T</strain>
    </source>
</reference>